<evidence type="ECO:0000313" key="2">
    <source>
        <dbReference type="EMBL" id="CAH0371743.1"/>
    </source>
</evidence>
<evidence type="ECO:0000313" key="3">
    <source>
        <dbReference type="Proteomes" id="UP000789595"/>
    </source>
</evidence>
<comment type="caution">
    <text evidence="2">The sequence shown here is derived from an EMBL/GenBank/DDBJ whole genome shotgun (WGS) entry which is preliminary data.</text>
</comment>
<sequence>MWALKPPRRPAKKKINQETPERTPPEPDAAPEQALPPHSAWAWSETTDVVDSLLSLGGAYTEARRAGRLLAYYAQDIGREAARWRGAREAFEREAGQVEAASAQQQAQLRRWGLRRLRRPFAELAAARAARARAQAAAASAAENALLARGAEAAALLEGDCCQAVLEAGFCQLAPRDVLAKSATLKARRSGLRARDEAVERAAAAARALRSRVAARTPQARVQALRRAAAAAAEADAVLRDPRADTSSRRNAAAARTAAEADADEILEDERHREGRLLAKWRARVKEQDVAPRAVLAFANRFAEDVCDAFSGKEHRSSLASLAARLCTRGGRDFLIPQRRRRALAASDRRFLACQRRFCQRLRNLGPDEVARLVGATPPASYDAHPIQPLRVLDDLGQPPARLVEAVFEAFARITRSSTVMGAEDVLGLAVHALATGDDGPMRPSTGLYVARVYGVRDPALCDSGRDAEAKYLLTTLEAAVAAVAALGASEEATSTTEPETEHDDDDAISTEVDFAALAAEADADAYEGDDVSLRELGKWLSTESAREDTVDLLRDEGWVR</sequence>
<keyword evidence="3" id="KW-1185">Reference proteome</keyword>
<dbReference type="EMBL" id="CAKKNE010000003">
    <property type="protein sequence ID" value="CAH0371743.1"/>
    <property type="molecule type" value="Genomic_DNA"/>
</dbReference>
<dbReference type="AlphaFoldDB" id="A0A8J2SGB7"/>
<proteinExistence type="predicted"/>
<evidence type="ECO:0000256" key="1">
    <source>
        <dbReference type="SAM" id="MobiDB-lite"/>
    </source>
</evidence>
<protein>
    <submittedName>
        <fullName evidence="2">Uncharacterized protein</fullName>
    </submittedName>
</protein>
<feature type="compositionally biased region" description="Basic residues" evidence="1">
    <location>
        <begin position="1"/>
        <end position="14"/>
    </location>
</feature>
<name>A0A8J2SGB7_9STRA</name>
<reference evidence="2" key="1">
    <citation type="submission" date="2021-11" db="EMBL/GenBank/DDBJ databases">
        <authorList>
            <consortium name="Genoscope - CEA"/>
            <person name="William W."/>
        </authorList>
    </citation>
    <scope>NUCLEOTIDE SEQUENCE</scope>
</reference>
<organism evidence="2 3">
    <name type="scientific">Pelagomonas calceolata</name>
    <dbReference type="NCBI Taxonomy" id="35677"/>
    <lineage>
        <taxon>Eukaryota</taxon>
        <taxon>Sar</taxon>
        <taxon>Stramenopiles</taxon>
        <taxon>Ochrophyta</taxon>
        <taxon>Pelagophyceae</taxon>
        <taxon>Pelagomonadales</taxon>
        <taxon>Pelagomonadaceae</taxon>
        <taxon>Pelagomonas</taxon>
    </lineage>
</organism>
<accession>A0A8J2SGB7</accession>
<gene>
    <name evidence="2" type="ORF">PECAL_3P16950</name>
</gene>
<dbReference type="Proteomes" id="UP000789595">
    <property type="component" value="Unassembled WGS sequence"/>
</dbReference>
<feature type="compositionally biased region" description="Basic and acidic residues" evidence="1">
    <location>
        <begin position="15"/>
        <end position="25"/>
    </location>
</feature>
<feature type="region of interest" description="Disordered" evidence="1">
    <location>
        <begin position="1"/>
        <end position="36"/>
    </location>
</feature>